<dbReference type="Gene3D" id="3.20.20.140">
    <property type="entry name" value="Metal-dependent hydrolases"/>
    <property type="match status" value="1"/>
</dbReference>
<comment type="cofactor">
    <cofactor evidence="1">
        <name>Zn(2+)</name>
        <dbReference type="ChEBI" id="CHEBI:29105"/>
    </cofactor>
</comment>
<dbReference type="Proteomes" id="UP000190890">
    <property type="component" value="Unassembled WGS sequence"/>
</dbReference>
<reference evidence="3 4" key="1">
    <citation type="submission" date="2016-05" db="EMBL/GenBank/DDBJ databases">
        <title>Microbial solvent formation.</title>
        <authorList>
            <person name="Poehlein A."/>
            <person name="Montoya Solano J.D."/>
            <person name="Flitsch S."/>
            <person name="Krabben P."/>
            <person name="Duerre P."/>
            <person name="Daniel R."/>
        </authorList>
    </citation>
    <scope>NUCLEOTIDE SEQUENCE [LARGE SCALE GENOMIC DNA]</scope>
    <source>
        <strain evidence="3 4">DSM 2619</strain>
    </source>
</reference>
<protein>
    <submittedName>
        <fullName evidence="3">D-aminoacylase</fullName>
        <ecNumber evidence="3">3.5.1.81</ecNumber>
    </submittedName>
</protein>
<dbReference type="SUPFAM" id="SSF51556">
    <property type="entry name" value="Metallo-dependent hydrolases"/>
    <property type="match status" value="1"/>
</dbReference>
<comment type="caution">
    <text evidence="3">The sequence shown here is derived from an EMBL/GenBank/DDBJ whole genome shotgun (WGS) entry which is preliminary data.</text>
</comment>
<dbReference type="OrthoDB" id="9775607at2"/>
<keyword evidence="3" id="KW-0378">Hydrolase</keyword>
<organism evidence="3 4">
    <name type="scientific">Clostridium puniceum</name>
    <dbReference type="NCBI Taxonomy" id="29367"/>
    <lineage>
        <taxon>Bacteria</taxon>
        <taxon>Bacillati</taxon>
        <taxon>Bacillota</taxon>
        <taxon>Clostridia</taxon>
        <taxon>Eubacteriales</taxon>
        <taxon>Clostridiaceae</taxon>
        <taxon>Clostridium</taxon>
    </lineage>
</organism>
<dbReference type="STRING" id="29367.CLPUN_07280"/>
<feature type="domain" description="Amidohydrolase-related" evidence="2">
    <location>
        <begin position="324"/>
        <end position="429"/>
    </location>
</feature>
<evidence type="ECO:0000313" key="3">
    <source>
        <dbReference type="EMBL" id="OOM81866.1"/>
    </source>
</evidence>
<name>A0A1S8TVU6_9CLOT</name>
<dbReference type="InterPro" id="IPR050378">
    <property type="entry name" value="Metallo-dep_Hydrolases_sf"/>
</dbReference>
<gene>
    <name evidence="3" type="primary">dan</name>
    <name evidence="3" type="ORF">CLPUN_07280</name>
</gene>
<dbReference type="GO" id="GO:0047420">
    <property type="term" value="F:N-acyl-D-amino-acid deacylase activity"/>
    <property type="evidence" value="ECO:0007669"/>
    <property type="project" value="UniProtKB-EC"/>
</dbReference>
<dbReference type="SUPFAM" id="SSF51338">
    <property type="entry name" value="Composite domain of metallo-dependent hydrolases"/>
    <property type="match status" value="1"/>
</dbReference>
<dbReference type="PANTHER" id="PTHR11647:SF1">
    <property type="entry name" value="COLLAPSIN RESPONSE MEDIATOR PROTEIN"/>
    <property type="match status" value="1"/>
</dbReference>
<dbReference type="InterPro" id="IPR006680">
    <property type="entry name" value="Amidohydro-rel"/>
</dbReference>
<proteinExistence type="predicted"/>
<accession>A0A1S8TVU6</accession>
<evidence type="ECO:0000259" key="2">
    <source>
        <dbReference type="Pfam" id="PF01979"/>
    </source>
</evidence>
<dbReference type="RefSeq" id="WP_077846011.1">
    <property type="nucleotide sequence ID" value="NZ_LZZM01000043.1"/>
</dbReference>
<dbReference type="InterPro" id="IPR032466">
    <property type="entry name" value="Metal_Hydrolase"/>
</dbReference>
<keyword evidence="4" id="KW-1185">Reference proteome</keyword>
<feature type="domain" description="Amidohydrolase-related" evidence="2">
    <location>
        <begin position="52"/>
        <end position="194"/>
    </location>
</feature>
<dbReference type="EC" id="3.5.1.81" evidence="3"/>
<evidence type="ECO:0000256" key="1">
    <source>
        <dbReference type="ARBA" id="ARBA00001947"/>
    </source>
</evidence>
<dbReference type="AlphaFoldDB" id="A0A1S8TVU6"/>
<dbReference type="InterPro" id="IPR011059">
    <property type="entry name" value="Metal-dep_hydrolase_composite"/>
</dbReference>
<sequence length="458" mass="50881">MKYDVVIKNGTIIDPKCRKSTIANLGILNGKIDAITREDIKGDIELEVTGKIVCPGIIDIHAHVEGNLDCAKIMVAMGVTTVYNGNCGMSPENMREFYEKHEHFLINQIEQIGHTTLRELIGVTDRYKSSDDEEIEKMKIMLKEAFNYGVHGLSFGLEYVPGSSIKEVLELAKIAAKYGKLVSIHTRSDCYRGLSTLREAIDINRKTGAAVNISHLTYQFGMGMATEALHMIDEALEEGLDISVDSGLYSGFATAIGSAVFDKGCLEKWDCDYSSLIAGTGKYKGQRLTREMYEELRSDYPGETGIGLVGEEYEVFEILDKPYVMVCTDAGTLYDNGIPGHPQDAGTYPKFFKTMVKEQHRITLIEAISRCTYMVAKRLGLNSKGTIEIGADADILIFDLKTIEDKADYPCFGPTETRPEGIEYVFVNGVMTVKGKEVLNVNAGTVIKDKCELWKWQE</sequence>
<evidence type="ECO:0000313" key="4">
    <source>
        <dbReference type="Proteomes" id="UP000190890"/>
    </source>
</evidence>
<dbReference type="Pfam" id="PF01979">
    <property type="entry name" value="Amidohydro_1"/>
    <property type="match status" value="2"/>
</dbReference>
<dbReference type="PANTHER" id="PTHR11647">
    <property type="entry name" value="HYDRANTOINASE/DIHYDROPYRIMIDINASE FAMILY MEMBER"/>
    <property type="match status" value="1"/>
</dbReference>
<dbReference type="EMBL" id="LZZM01000043">
    <property type="protein sequence ID" value="OOM81866.1"/>
    <property type="molecule type" value="Genomic_DNA"/>
</dbReference>